<proteinExistence type="predicted"/>
<feature type="signal peptide" evidence="2">
    <location>
        <begin position="1"/>
        <end position="18"/>
    </location>
</feature>
<feature type="region of interest" description="Disordered" evidence="1">
    <location>
        <begin position="87"/>
        <end position="108"/>
    </location>
</feature>
<dbReference type="AlphaFoldDB" id="A0A2U3EGA8"/>
<sequence>MKVLAATLLIALAGIALGAPGAPPRRIVAELPPQVCLLADACQHKWFCCKTGNERYCSQHRVPVSGCPLPFSLPFCPLDSRSLPLPSLPAGNPPLTGRDDGVATGPKL</sequence>
<accession>A0A2U3EGA8</accession>
<evidence type="ECO:0000256" key="1">
    <source>
        <dbReference type="SAM" id="MobiDB-lite"/>
    </source>
</evidence>
<gene>
    <name evidence="3" type="ORF">PCL_08825</name>
</gene>
<dbReference type="EMBL" id="LCWV01000004">
    <property type="protein sequence ID" value="PWI73549.1"/>
    <property type="molecule type" value="Genomic_DNA"/>
</dbReference>
<comment type="caution">
    <text evidence="3">The sequence shown here is derived from an EMBL/GenBank/DDBJ whole genome shotgun (WGS) entry which is preliminary data.</text>
</comment>
<evidence type="ECO:0000313" key="4">
    <source>
        <dbReference type="Proteomes" id="UP000245956"/>
    </source>
</evidence>
<name>A0A2U3EGA8_PURLI</name>
<evidence type="ECO:0000256" key="2">
    <source>
        <dbReference type="SAM" id="SignalP"/>
    </source>
</evidence>
<dbReference type="Proteomes" id="UP000245956">
    <property type="component" value="Unassembled WGS sequence"/>
</dbReference>
<keyword evidence="2" id="KW-0732">Signal</keyword>
<evidence type="ECO:0000313" key="3">
    <source>
        <dbReference type="EMBL" id="PWI73549.1"/>
    </source>
</evidence>
<organism evidence="3 4">
    <name type="scientific">Purpureocillium lilacinum</name>
    <name type="common">Paecilomyces lilacinus</name>
    <dbReference type="NCBI Taxonomy" id="33203"/>
    <lineage>
        <taxon>Eukaryota</taxon>
        <taxon>Fungi</taxon>
        <taxon>Dikarya</taxon>
        <taxon>Ascomycota</taxon>
        <taxon>Pezizomycotina</taxon>
        <taxon>Sordariomycetes</taxon>
        <taxon>Hypocreomycetidae</taxon>
        <taxon>Hypocreales</taxon>
        <taxon>Ophiocordycipitaceae</taxon>
        <taxon>Purpureocillium</taxon>
    </lineage>
</organism>
<feature type="chain" id="PRO_5015465254" evidence="2">
    <location>
        <begin position="19"/>
        <end position="108"/>
    </location>
</feature>
<reference evidence="3 4" key="1">
    <citation type="journal article" date="2016" name="Front. Microbiol.">
        <title>Genome and transcriptome sequences reveal the specific parasitism of the nematophagous Purpureocillium lilacinum 36-1.</title>
        <authorList>
            <person name="Xie J."/>
            <person name="Li S."/>
            <person name="Mo C."/>
            <person name="Xiao X."/>
            <person name="Peng D."/>
            <person name="Wang G."/>
            <person name="Xiao Y."/>
        </authorList>
    </citation>
    <scope>NUCLEOTIDE SEQUENCE [LARGE SCALE GENOMIC DNA]</scope>
    <source>
        <strain evidence="3 4">36-1</strain>
    </source>
</reference>
<protein>
    <submittedName>
        <fullName evidence="3">Uncharacterized protein</fullName>
    </submittedName>
</protein>